<dbReference type="PaxDb" id="55529-EKX54338"/>
<dbReference type="EMBL" id="JH992967">
    <property type="protein sequence ID" value="EKX54338.1"/>
    <property type="molecule type" value="Genomic_DNA"/>
</dbReference>
<feature type="chain" id="PRO_5008772061" evidence="1">
    <location>
        <begin position="26"/>
        <end position="595"/>
    </location>
</feature>
<keyword evidence="4" id="KW-1185">Reference proteome</keyword>
<evidence type="ECO:0000256" key="1">
    <source>
        <dbReference type="SAM" id="SignalP"/>
    </source>
</evidence>
<gene>
    <name evidence="2" type="ORF">GUITHDRAFT_132086</name>
</gene>
<name>L1K1V5_GUITC</name>
<dbReference type="Proteomes" id="UP000011087">
    <property type="component" value="Unassembled WGS sequence"/>
</dbReference>
<dbReference type="EnsemblProtists" id="EKX54338">
    <property type="protein sequence ID" value="EKX54338"/>
    <property type="gene ID" value="GUITHDRAFT_132086"/>
</dbReference>
<keyword evidence="1" id="KW-0732">Signal</keyword>
<reference evidence="3" key="3">
    <citation type="submission" date="2016-03" db="UniProtKB">
        <authorList>
            <consortium name="EnsemblProtists"/>
        </authorList>
    </citation>
    <scope>IDENTIFICATION</scope>
</reference>
<protein>
    <submittedName>
        <fullName evidence="2 3">Uncharacterized protein</fullName>
    </submittedName>
</protein>
<evidence type="ECO:0000313" key="2">
    <source>
        <dbReference type="EMBL" id="EKX54338.1"/>
    </source>
</evidence>
<organism evidence="2">
    <name type="scientific">Guillardia theta (strain CCMP2712)</name>
    <name type="common">Cryptophyte</name>
    <dbReference type="NCBI Taxonomy" id="905079"/>
    <lineage>
        <taxon>Eukaryota</taxon>
        <taxon>Cryptophyceae</taxon>
        <taxon>Pyrenomonadales</taxon>
        <taxon>Geminigeraceae</taxon>
        <taxon>Guillardia</taxon>
    </lineage>
</organism>
<dbReference type="GeneID" id="17311116"/>
<evidence type="ECO:0000313" key="4">
    <source>
        <dbReference type="Proteomes" id="UP000011087"/>
    </source>
</evidence>
<dbReference type="AlphaFoldDB" id="L1K1V5"/>
<dbReference type="KEGG" id="gtt:GUITHDRAFT_132086"/>
<feature type="signal peptide" evidence="1">
    <location>
        <begin position="1"/>
        <end position="25"/>
    </location>
</feature>
<sequence length="595" mass="68207">MAGISSWTCSRMGIALLAMIATKSSLYCHASQHEIVYTDETLGLSMSDHAQPHRRELRYRAPIVYFYSRGGRQMKNRGAEVFHQLHDAVRREGIESYLEDGVYEYKTEHSNFIEDYEIVFKNLTIHDFVIVTAIPHAMDESQGYLMPGYTGAPFLADRVKVIKWQIGYSFPSLAYFVDEKQHMICDTYFLSDVMGCVKEAYIRAPPLEMYYLAAERAREESEDGTLRSFKERLVLYDNDHEFDTTKLQLREGCLLVKLDGLSRSEMFDAYKRAVAVIDLWLPGAETVTAEGALFDCCVLVPNEMNGANPRDFPIDSRWKVGRTSDGNWNYVQISELLNRALDDYENFLLEFKQLKQHVLQLPETFQLNVRRYFSNDIHFVAIGYNEEERKYLLPWAVSVLMNYPIATVEIVVYNRFRLGLSTSPILQVLRQKGIAHKLIVSDGIPSRSQRPFPSIDRGPTVSFQHAMQTPATCFASPFASFLRPDLLELVQSDSSAWADALERFPEASVGGDGAGDWIPEPWPVECFATGPHSTKPLEDAWASMGELWRVRYWDGAVTYTADVKRLSDENCRHLEEMMTNSVYKGVFPYFDDDYR</sequence>
<reference evidence="4" key="2">
    <citation type="submission" date="2012-11" db="EMBL/GenBank/DDBJ databases">
        <authorList>
            <person name="Kuo A."/>
            <person name="Curtis B.A."/>
            <person name="Tanifuji G."/>
            <person name="Burki F."/>
            <person name="Gruber A."/>
            <person name="Irimia M."/>
            <person name="Maruyama S."/>
            <person name="Arias M.C."/>
            <person name="Ball S.G."/>
            <person name="Gile G.H."/>
            <person name="Hirakawa Y."/>
            <person name="Hopkins J.F."/>
            <person name="Rensing S.A."/>
            <person name="Schmutz J."/>
            <person name="Symeonidi A."/>
            <person name="Elias M."/>
            <person name="Eveleigh R.J."/>
            <person name="Herman E.K."/>
            <person name="Klute M.J."/>
            <person name="Nakayama T."/>
            <person name="Obornik M."/>
            <person name="Reyes-Prieto A."/>
            <person name="Armbrust E.V."/>
            <person name="Aves S.J."/>
            <person name="Beiko R.G."/>
            <person name="Coutinho P."/>
            <person name="Dacks J.B."/>
            <person name="Durnford D.G."/>
            <person name="Fast N.M."/>
            <person name="Green B.R."/>
            <person name="Grisdale C."/>
            <person name="Hempe F."/>
            <person name="Henrissat B."/>
            <person name="Hoppner M.P."/>
            <person name="Ishida K.-I."/>
            <person name="Kim E."/>
            <person name="Koreny L."/>
            <person name="Kroth P.G."/>
            <person name="Liu Y."/>
            <person name="Malik S.-B."/>
            <person name="Maier U.G."/>
            <person name="McRose D."/>
            <person name="Mock T."/>
            <person name="Neilson J.A."/>
            <person name="Onodera N.T."/>
            <person name="Poole A.M."/>
            <person name="Pritham E.J."/>
            <person name="Richards T.A."/>
            <person name="Rocap G."/>
            <person name="Roy S.W."/>
            <person name="Sarai C."/>
            <person name="Schaack S."/>
            <person name="Shirato S."/>
            <person name="Slamovits C.H."/>
            <person name="Spencer D.F."/>
            <person name="Suzuki S."/>
            <person name="Worden A.Z."/>
            <person name="Zauner S."/>
            <person name="Barry K."/>
            <person name="Bell C."/>
            <person name="Bharti A.K."/>
            <person name="Crow J.A."/>
            <person name="Grimwood J."/>
            <person name="Kramer R."/>
            <person name="Lindquist E."/>
            <person name="Lucas S."/>
            <person name="Salamov A."/>
            <person name="McFadden G.I."/>
            <person name="Lane C.E."/>
            <person name="Keeling P.J."/>
            <person name="Gray M.W."/>
            <person name="Grigoriev I.V."/>
            <person name="Archibald J.M."/>
        </authorList>
    </citation>
    <scope>NUCLEOTIDE SEQUENCE</scope>
    <source>
        <strain evidence="4">CCMP2712</strain>
    </source>
</reference>
<proteinExistence type="predicted"/>
<dbReference type="HOGENOM" id="CLU_458901_0_0_1"/>
<accession>L1K1V5</accession>
<evidence type="ECO:0000313" key="3">
    <source>
        <dbReference type="EnsemblProtists" id="EKX54338"/>
    </source>
</evidence>
<dbReference type="RefSeq" id="XP_005841318.1">
    <property type="nucleotide sequence ID" value="XM_005841261.1"/>
</dbReference>
<reference evidence="2 4" key="1">
    <citation type="journal article" date="2012" name="Nature">
        <title>Algal genomes reveal evolutionary mosaicism and the fate of nucleomorphs.</title>
        <authorList>
            <consortium name="DOE Joint Genome Institute"/>
            <person name="Curtis B.A."/>
            <person name="Tanifuji G."/>
            <person name="Burki F."/>
            <person name="Gruber A."/>
            <person name="Irimia M."/>
            <person name="Maruyama S."/>
            <person name="Arias M.C."/>
            <person name="Ball S.G."/>
            <person name="Gile G.H."/>
            <person name="Hirakawa Y."/>
            <person name="Hopkins J.F."/>
            <person name="Kuo A."/>
            <person name="Rensing S.A."/>
            <person name="Schmutz J."/>
            <person name="Symeonidi A."/>
            <person name="Elias M."/>
            <person name="Eveleigh R.J."/>
            <person name="Herman E.K."/>
            <person name="Klute M.J."/>
            <person name="Nakayama T."/>
            <person name="Obornik M."/>
            <person name="Reyes-Prieto A."/>
            <person name="Armbrust E.V."/>
            <person name="Aves S.J."/>
            <person name="Beiko R.G."/>
            <person name="Coutinho P."/>
            <person name="Dacks J.B."/>
            <person name="Durnford D.G."/>
            <person name="Fast N.M."/>
            <person name="Green B.R."/>
            <person name="Grisdale C.J."/>
            <person name="Hempel F."/>
            <person name="Henrissat B."/>
            <person name="Hoppner M.P."/>
            <person name="Ishida K."/>
            <person name="Kim E."/>
            <person name="Koreny L."/>
            <person name="Kroth P.G."/>
            <person name="Liu Y."/>
            <person name="Malik S.B."/>
            <person name="Maier U.G."/>
            <person name="McRose D."/>
            <person name="Mock T."/>
            <person name="Neilson J.A."/>
            <person name="Onodera N.T."/>
            <person name="Poole A.M."/>
            <person name="Pritham E.J."/>
            <person name="Richards T.A."/>
            <person name="Rocap G."/>
            <person name="Roy S.W."/>
            <person name="Sarai C."/>
            <person name="Schaack S."/>
            <person name="Shirato S."/>
            <person name="Slamovits C.H."/>
            <person name="Spencer D.F."/>
            <person name="Suzuki S."/>
            <person name="Worden A.Z."/>
            <person name="Zauner S."/>
            <person name="Barry K."/>
            <person name="Bell C."/>
            <person name="Bharti A.K."/>
            <person name="Crow J.A."/>
            <person name="Grimwood J."/>
            <person name="Kramer R."/>
            <person name="Lindquist E."/>
            <person name="Lucas S."/>
            <person name="Salamov A."/>
            <person name="McFadden G.I."/>
            <person name="Lane C.E."/>
            <person name="Keeling P.J."/>
            <person name="Gray M.W."/>
            <person name="Grigoriev I.V."/>
            <person name="Archibald J.M."/>
        </authorList>
    </citation>
    <scope>NUCLEOTIDE SEQUENCE</scope>
    <source>
        <strain evidence="2 4">CCMP2712</strain>
    </source>
</reference>